<reference evidence="3 4" key="1">
    <citation type="journal article" date="2018" name="Biotechnol. Biofuels">
        <title>Integrative visual omics of the white-rot fungus Polyporus brumalis exposes the biotechnological potential of its oxidative enzymes for delignifying raw plant biomass.</title>
        <authorList>
            <person name="Miyauchi S."/>
            <person name="Rancon A."/>
            <person name="Drula E."/>
            <person name="Hage H."/>
            <person name="Chaduli D."/>
            <person name="Favel A."/>
            <person name="Grisel S."/>
            <person name="Henrissat B."/>
            <person name="Herpoel-Gimbert I."/>
            <person name="Ruiz-Duenas F.J."/>
            <person name="Chevret D."/>
            <person name="Hainaut M."/>
            <person name="Lin J."/>
            <person name="Wang M."/>
            <person name="Pangilinan J."/>
            <person name="Lipzen A."/>
            <person name="Lesage-Meessen L."/>
            <person name="Navarro D."/>
            <person name="Riley R."/>
            <person name="Grigoriev I.V."/>
            <person name="Zhou S."/>
            <person name="Raouche S."/>
            <person name="Rosso M.N."/>
        </authorList>
    </citation>
    <scope>NUCLEOTIDE SEQUENCE [LARGE SCALE GENOMIC DNA]</scope>
    <source>
        <strain evidence="3 4">BRFM 1820</strain>
    </source>
</reference>
<dbReference type="Proteomes" id="UP000256964">
    <property type="component" value="Unassembled WGS sequence"/>
</dbReference>
<evidence type="ECO:0000313" key="3">
    <source>
        <dbReference type="EMBL" id="RDX48157.1"/>
    </source>
</evidence>
<accession>A0A371D6K0</accession>
<sequence length="604" mass="67720">MHWYALLALSPFPLWALLTASGAVYEELVPQACHPADHCQPHTDQGSRSAGSQWPGPLPLDAWNLVFDDLDERRDVSSLMRTCGQLYTLGSRPLLGLRDLYFKDVSDLRSFCNFVLGDITRRPGYLRDLILTIALPRIRDGDHEEEEEEEEEEEMHPDEVAQEEKILQVIPSLAQILARATGLQELRIGYAEELFQRADISVASEACPAQLHLVTVIASLPSLTSIQLASFGDQTASLLESILPTIQIFDVNFYDARPDAYADCRQFLAPHGNTLTGVRVWNAHMGPPLFIPPPNDPQFSLVRQLTLREVGWLSLPLLVHLFPNISYLVYTTPELAMHGLFDNALEVREANRRALSPWPTLQHLVGGLEGLFVLGLTGKRHRVEILGIAPYQGHARMLHAVLADVLPTNLSLRVGYPGGPGRIHVDHRLDLVVLLRHVPYPLEITHLELHLHMHVLLAVGTYFDVLNMGLIKAALLPFRHLRFCMLHVSRDQYPIIDREPAVSVIQLNKLALDIAAAQPELENLFIDAYFVTAAWAWAVVRTPTSTEVEVINKKEIYGILEREKLYSQLPKVKYTHPVRVVADLAGANEMGVDDGVMRNLPFAD</sequence>
<protein>
    <recommendedName>
        <fullName evidence="5">F-box domain-containing protein</fullName>
    </recommendedName>
</protein>
<feature type="region of interest" description="Disordered" evidence="1">
    <location>
        <begin position="140"/>
        <end position="160"/>
    </location>
</feature>
<feature type="compositionally biased region" description="Acidic residues" evidence="1">
    <location>
        <begin position="143"/>
        <end position="156"/>
    </location>
</feature>
<feature type="signal peptide" evidence="2">
    <location>
        <begin position="1"/>
        <end position="16"/>
    </location>
</feature>
<proteinExistence type="predicted"/>
<organism evidence="3 4">
    <name type="scientific">Lentinus brumalis</name>
    <dbReference type="NCBI Taxonomy" id="2498619"/>
    <lineage>
        <taxon>Eukaryota</taxon>
        <taxon>Fungi</taxon>
        <taxon>Dikarya</taxon>
        <taxon>Basidiomycota</taxon>
        <taxon>Agaricomycotina</taxon>
        <taxon>Agaricomycetes</taxon>
        <taxon>Polyporales</taxon>
        <taxon>Polyporaceae</taxon>
        <taxon>Lentinus</taxon>
    </lineage>
</organism>
<feature type="chain" id="PRO_5016952993" description="F-box domain-containing protein" evidence="2">
    <location>
        <begin position="17"/>
        <end position="604"/>
    </location>
</feature>
<evidence type="ECO:0000256" key="1">
    <source>
        <dbReference type="SAM" id="MobiDB-lite"/>
    </source>
</evidence>
<dbReference type="EMBL" id="KZ857413">
    <property type="protein sequence ID" value="RDX48157.1"/>
    <property type="molecule type" value="Genomic_DNA"/>
</dbReference>
<dbReference type="AlphaFoldDB" id="A0A371D6K0"/>
<gene>
    <name evidence="3" type="ORF">OH76DRAFT_1484074</name>
</gene>
<dbReference type="OrthoDB" id="2749514at2759"/>
<evidence type="ECO:0000256" key="2">
    <source>
        <dbReference type="SAM" id="SignalP"/>
    </source>
</evidence>
<name>A0A371D6K0_9APHY</name>
<keyword evidence="2" id="KW-0732">Signal</keyword>
<evidence type="ECO:0008006" key="5">
    <source>
        <dbReference type="Google" id="ProtNLM"/>
    </source>
</evidence>
<evidence type="ECO:0000313" key="4">
    <source>
        <dbReference type="Proteomes" id="UP000256964"/>
    </source>
</evidence>
<keyword evidence="4" id="KW-1185">Reference proteome</keyword>